<sequence>MPDQSKSNERKSAALRLAEEMRERPFAAAAIGVGAAAATAGAVLGARALARRACDGKPVNQVLKTAITANEAAEVCRKRDAGVEDLES</sequence>
<proteinExistence type="predicted"/>
<dbReference type="RefSeq" id="WP_106512724.1">
    <property type="nucleotide sequence ID" value="NZ_PXYI01000003.1"/>
</dbReference>
<organism evidence="1 2">
    <name type="scientific">Allosphingosinicella deserti</name>
    <dbReference type="NCBI Taxonomy" id="2116704"/>
    <lineage>
        <taxon>Bacteria</taxon>
        <taxon>Pseudomonadati</taxon>
        <taxon>Pseudomonadota</taxon>
        <taxon>Alphaproteobacteria</taxon>
        <taxon>Sphingomonadales</taxon>
        <taxon>Sphingomonadaceae</taxon>
        <taxon>Allosphingosinicella</taxon>
    </lineage>
</organism>
<accession>A0A2P7QRI6</accession>
<evidence type="ECO:0000313" key="1">
    <source>
        <dbReference type="EMBL" id="PSJ40572.1"/>
    </source>
</evidence>
<dbReference type="Proteomes" id="UP000241167">
    <property type="component" value="Unassembled WGS sequence"/>
</dbReference>
<dbReference type="AlphaFoldDB" id="A0A2P7QRI6"/>
<gene>
    <name evidence="1" type="ORF">C7I55_09605</name>
</gene>
<reference evidence="1 2" key="1">
    <citation type="submission" date="2018-03" db="EMBL/GenBank/DDBJ databases">
        <title>The draft genome of Sphingosinicella sp. GL-C-18.</title>
        <authorList>
            <person name="Liu L."/>
            <person name="Li L."/>
            <person name="Liang L."/>
            <person name="Zhang X."/>
            <person name="Wang T."/>
        </authorList>
    </citation>
    <scope>NUCLEOTIDE SEQUENCE [LARGE SCALE GENOMIC DNA]</scope>
    <source>
        <strain evidence="1 2">GL-C-18</strain>
    </source>
</reference>
<dbReference type="EMBL" id="PXYI01000003">
    <property type="protein sequence ID" value="PSJ40572.1"/>
    <property type="molecule type" value="Genomic_DNA"/>
</dbReference>
<protein>
    <submittedName>
        <fullName evidence="1">Uncharacterized protein</fullName>
    </submittedName>
</protein>
<comment type="caution">
    <text evidence="1">The sequence shown here is derived from an EMBL/GenBank/DDBJ whole genome shotgun (WGS) entry which is preliminary data.</text>
</comment>
<keyword evidence="2" id="KW-1185">Reference proteome</keyword>
<evidence type="ECO:0000313" key="2">
    <source>
        <dbReference type="Proteomes" id="UP000241167"/>
    </source>
</evidence>
<name>A0A2P7QRI6_9SPHN</name>